<dbReference type="InterPro" id="IPR011993">
    <property type="entry name" value="PH-like_dom_sf"/>
</dbReference>
<dbReference type="SMART" id="SM00233">
    <property type="entry name" value="PH"/>
    <property type="match status" value="1"/>
</dbReference>
<evidence type="ECO:0000259" key="1">
    <source>
        <dbReference type="PROSITE" id="PS50003"/>
    </source>
</evidence>
<accession>A0A7R8UQY9</accession>
<dbReference type="Proteomes" id="UP000594454">
    <property type="component" value="Chromosome 3"/>
</dbReference>
<dbReference type="CDD" id="cd00821">
    <property type="entry name" value="PH"/>
    <property type="match status" value="1"/>
</dbReference>
<dbReference type="EMBL" id="LR899011">
    <property type="protein sequence ID" value="CAD7085398.1"/>
    <property type="molecule type" value="Genomic_DNA"/>
</dbReference>
<gene>
    <name evidence="2" type="ORF">HERILL_LOCUS8244</name>
</gene>
<protein>
    <recommendedName>
        <fullName evidence="1">PH domain-containing protein</fullName>
    </recommendedName>
</protein>
<dbReference type="FunCoup" id="A0A7R8UQY9">
    <property type="interactions" value="66"/>
</dbReference>
<proteinExistence type="predicted"/>
<dbReference type="InParanoid" id="A0A7R8UQY9"/>
<organism evidence="2 3">
    <name type="scientific">Hermetia illucens</name>
    <name type="common">Black soldier fly</name>
    <dbReference type="NCBI Taxonomy" id="343691"/>
    <lineage>
        <taxon>Eukaryota</taxon>
        <taxon>Metazoa</taxon>
        <taxon>Ecdysozoa</taxon>
        <taxon>Arthropoda</taxon>
        <taxon>Hexapoda</taxon>
        <taxon>Insecta</taxon>
        <taxon>Pterygota</taxon>
        <taxon>Neoptera</taxon>
        <taxon>Endopterygota</taxon>
        <taxon>Diptera</taxon>
        <taxon>Brachycera</taxon>
        <taxon>Stratiomyomorpha</taxon>
        <taxon>Stratiomyidae</taxon>
        <taxon>Hermetiinae</taxon>
        <taxon>Hermetia</taxon>
    </lineage>
</organism>
<dbReference type="PROSITE" id="PS50003">
    <property type="entry name" value="PH_DOMAIN"/>
    <property type="match status" value="1"/>
</dbReference>
<dbReference type="PANTHER" id="PTHR12092">
    <property type="entry name" value="PLECKSTRIN"/>
    <property type="match status" value="1"/>
</dbReference>
<dbReference type="PANTHER" id="PTHR12092:SF16">
    <property type="entry name" value="PH DOMAIN-CONTAINING PROTEIN"/>
    <property type="match status" value="1"/>
</dbReference>
<dbReference type="InterPro" id="IPR001849">
    <property type="entry name" value="PH_domain"/>
</dbReference>
<dbReference type="InterPro" id="IPR037370">
    <property type="entry name" value="Pleckstrin"/>
</dbReference>
<evidence type="ECO:0000313" key="3">
    <source>
        <dbReference type="Proteomes" id="UP000594454"/>
    </source>
</evidence>
<dbReference type="OrthoDB" id="8196563at2759"/>
<sequence>MLLTSEPSSGQSSRAPSILESPTLARVERARLRFEANTGSTHQHYKSSFGNNFVSTKNFLAGRSAMNGAIKRGLLWQQRDRLFSRWKERYFILTRDYLHCFKRASGAALDRISDMGQFMFKIKLIDVDKVEWLNRRSYSVIGLHLGREGRILLRYEQGLEDWFELLEECTLISKERRRILKMVQGSRSRASLAAPPTHAFLQANYFCLGGTYSSALDDWSMNRQQCTTSIDPLLLSDSVPDLNSFNNDINHSSLKKYPHSSSSNLSRRCSNDSYINTRYISSRQTQINYSETNNGVSEEIETDVQLRHPKGTSNGNGNDNKEEYWMYLKPSGPADNSPSVASDLNYSTCDSELNTSFAQHSISYRATKLPQRDAENIVDSSKIDLLMALNFHKKHLPQATNMIEKSRYSIQAGTLNENDYRTLMTSINTSCNEPHDPNRNLFHNIEENVPGRKNSVVYRERYQYPALVSVIGEARTRKFRDRSFSDCQQYTKHTINHNTSPVSRSVAFFSTPNPV</sequence>
<feature type="domain" description="PH" evidence="1">
    <location>
        <begin position="68"/>
        <end position="171"/>
    </location>
</feature>
<dbReference type="GO" id="GO:0005886">
    <property type="term" value="C:plasma membrane"/>
    <property type="evidence" value="ECO:0007669"/>
    <property type="project" value="TreeGrafter"/>
</dbReference>
<dbReference type="FunFam" id="2.30.29.30:FF:000280">
    <property type="entry name" value="Uncharacterized protein, isoform B"/>
    <property type="match status" value="1"/>
</dbReference>
<keyword evidence="3" id="KW-1185">Reference proteome</keyword>
<dbReference type="AlphaFoldDB" id="A0A7R8UQY9"/>
<dbReference type="Gene3D" id="2.30.29.30">
    <property type="entry name" value="Pleckstrin-homology domain (PH domain)/Phosphotyrosine-binding domain (PTB)"/>
    <property type="match status" value="1"/>
</dbReference>
<dbReference type="SUPFAM" id="SSF50729">
    <property type="entry name" value="PH domain-like"/>
    <property type="match status" value="1"/>
</dbReference>
<reference evidence="2 3" key="1">
    <citation type="submission" date="2020-11" db="EMBL/GenBank/DDBJ databases">
        <authorList>
            <person name="Wallbank WR R."/>
            <person name="Pardo Diaz C."/>
            <person name="Kozak K."/>
            <person name="Martin S."/>
            <person name="Jiggins C."/>
            <person name="Moest M."/>
            <person name="Warren A I."/>
            <person name="Generalovic N T."/>
            <person name="Byers J.R.P. K."/>
            <person name="Montejo-Kovacevich G."/>
            <person name="Yen C E."/>
        </authorList>
    </citation>
    <scope>NUCLEOTIDE SEQUENCE [LARGE SCALE GENOMIC DNA]</scope>
</reference>
<name>A0A7R8UQY9_HERIL</name>
<evidence type="ECO:0000313" key="2">
    <source>
        <dbReference type="EMBL" id="CAD7085398.1"/>
    </source>
</evidence>
<dbReference type="GO" id="GO:0030036">
    <property type="term" value="P:actin cytoskeleton organization"/>
    <property type="evidence" value="ECO:0007669"/>
    <property type="project" value="TreeGrafter"/>
</dbReference>